<dbReference type="InterPro" id="IPR004716">
    <property type="entry name" value="PTS_IIA_glucitol/sorbitol-sp"/>
</dbReference>
<dbReference type="OrthoDB" id="5113885at2"/>
<evidence type="ECO:0000313" key="2">
    <source>
        <dbReference type="EMBL" id="OEH83869.1"/>
    </source>
</evidence>
<evidence type="ECO:0000313" key="3">
    <source>
        <dbReference type="Proteomes" id="UP000095256"/>
    </source>
</evidence>
<protein>
    <submittedName>
        <fullName evidence="2">PTS sorbitol transporter subunit IIA</fullName>
    </submittedName>
</protein>
<accession>A0A1E5L1S9</accession>
<dbReference type="PANTHER" id="PTHR40398">
    <property type="entry name" value="PTS SYSTEM GLUCITOL/SORBITOL-SPECIFIC EIIA COMPONENT"/>
    <property type="match status" value="1"/>
</dbReference>
<dbReference type="GO" id="GO:0005737">
    <property type="term" value="C:cytoplasm"/>
    <property type="evidence" value="ECO:0007669"/>
    <property type="project" value="InterPro"/>
</dbReference>
<dbReference type="SUPFAM" id="SSF141530">
    <property type="entry name" value="PTSIIA/GutA-like"/>
    <property type="match status" value="1"/>
</dbReference>
<dbReference type="AlphaFoldDB" id="A0A1E5L1S9"/>
<dbReference type="InterPro" id="IPR036665">
    <property type="entry name" value="PTS_IIA_glucitol/sorbitol_sf"/>
</dbReference>
<comment type="caution">
    <text evidence="2">The sequence shown here is derived from an EMBL/GenBank/DDBJ whole genome shotgun (WGS) entry which is preliminary data.</text>
</comment>
<gene>
    <name evidence="2" type="ORF">BCR26_07670</name>
</gene>
<sequence length="118" mass="12964">MSVFETTVTGIGKEAELFKTEKMVILFGENAPESLADYCYNIEMKRATAEIKTGMILSFDDVLYSITAVGDVVRKNLDDLGHITIKFDGSNSPELPGTLYVEAKELPAIVEGTKVKIK</sequence>
<name>A0A1E5L1S9_9ENTE</name>
<comment type="caution">
    <text evidence="1">Lacks conserved residue(s) required for the propagation of feature annotation.</text>
</comment>
<dbReference type="PROSITE" id="PS51097">
    <property type="entry name" value="PTS_EIIA_TYPE_5"/>
    <property type="match status" value="1"/>
</dbReference>
<organism evidence="2 3">
    <name type="scientific">Enterococcus rivorum</name>
    <dbReference type="NCBI Taxonomy" id="762845"/>
    <lineage>
        <taxon>Bacteria</taxon>
        <taxon>Bacillati</taxon>
        <taxon>Bacillota</taxon>
        <taxon>Bacilli</taxon>
        <taxon>Lactobacillales</taxon>
        <taxon>Enterococcaceae</taxon>
        <taxon>Enterococcus</taxon>
    </lineage>
</organism>
<dbReference type="Pfam" id="PF03829">
    <property type="entry name" value="PTSIIA_gutA"/>
    <property type="match status" value="1"/>
</dbReference>
<dbReference type="Proteomes" id="UP000095256">
    <property type="component" value="Unassembled WGS sequence"/>
</dbReference>
<dbReference type="GO" id="GO:0009401">
    <property type="term" value="P:phosphoenolpyruvate-dependent sugar phosphotransferase system"/>
    <property type="evidence" value="ECO:0007669"/>
    <property type="project" value="InterPro"/>
</dbReference>
<dbReference type="GO" id="GO:0016301">
    <property type="term" value="F:kinase activity"/>
    <property type="evidence" value="ECO:0007669"/>
    <property type="project" value="TreeGrafter"/>
</dbReference>
<dbReference type="STRING" id="762845.BCR26_07670"/>
<proteinExistence type="predicted"/>
<dbReference type="EMBL" id="MIEK01000002">
    <property type="protein sequence ID" value="OEH83869.1"/>
    <property type="molecule type" value="Genomic_DNA"/>
</dbReference>
<dbReference type="Gene3D" id="2.40.33.40">
    <property type="entry name" value="Phosphotransferase system, glucitol/sorbitol-specific IIA component"/>
    <property type="match status" value="1"/>
</dbReference>
<reference evidence="2 3" key="1">
    <citation type="submission" date="2016-09" db="EMBL/GenBank/DDBJ databases">
        <authorList>
            <person name="Capua I."/>
            <person name="De Benedictis P."/>
            <person name="Joannis T."/>
            <person name="Lombin L.H."/>
            <person name="Cattoli G."/>
        </authorList>
    </citation>
    <scope>NUCLEOTIDE SEQUENCE [LARGE SCALE GENOMIC DNA]</scope>
    <source>
        <strain evidence="2 3">LMG 25899</strain>
    </source>
</reference>
<evidence type="ECO:0000256" key="1">
    <source>
        <dbReference type="PROSITE-ProRule" id="PRU00420"/>
    </source>
</evidence>
<dbReference type="GO" id="GO:0008982">
    <property type="term" value="F:protein-N(PI)-phosphohistidine-sugar phosphotransferase activity"/>
    <property type="evidence" value="ECO:0007669"/>
    <property type="project" value="InterPro"/>
</dbReference>
<keyword evidence="3" id="KW-1185">Reference proteome</keyword>
<dbReference type="PANTHER" id="PTHR40398:SF1">
    <property type="entry name" value="PTS SYSTEM GLUCITOL_SORBITOL-SPECIFIC EIIA COMPONENT"/>
    <property type="match status" value="1"/>
</dbReference>
<dbReference type="RefSeq" id="WP_069697219.1">
    <property type="nucleotide sequence ID" value="NZ_JAGGMA010000009.1"/>
</dbReference>